<dbReference type="AlphaFoldDB" id="A0A420WYG9"/>
<dbReference type="NCBIfam" id="NF001238">
    <property type="entry name" value="PRK00211.1"/>
    <property type="match status" value="1"/>
</dbReference>
<evidence type="ECO:0000313" key="3">
    <source>
        <dbReference type="Proteomes" id="UP000281975"/>
    </source>
</evidence>
<dbReference type="OrthoDB" id="9789418at2"/>
<dbReference type="InterPro" id="IPR003787">
    <property type="entry name" value="Sulphur_relay_DsrE/F-like"/>
</dbReference>
<protein>
    <submittedName>
        <fullName evidence="2">tRNA 2-thiouridine synthesizing protein C</fullName>
    </submittedName>
</protein>
<gene>
    <name evidence="2" type="ORF">C7446_1163</name>
</gene>
<proteinExistence type="inferred from homology"/>
<organism evidence="2 3">
    <name type="scientific">Kushneria sinocarnis</name>
    <dbReference type="NCBI Taxonomy" id="595502"/>
    <lineage>
        <taxon>Bacteria</taxon>
        <taxon>Pseudomonadati</taxon>
        <taxon>Pseudomonadota</taxon>
        <taxon>Gammaproteobacteria</taxon>
        <taxon>Oceanospirillales</taxon>
        <taxon>Halomonadaceae</taxon>
        <taxon>Kushneria</taxon>
    </lineage>
</organism>
<comment type="caution">
    <text evidence="2">The sequence shown here is derived from an EMBL/GenBank/DDBJ whole genome shotgun (WGS) entry which is preliminary data.</text>
</comment>
<sequence length="119" mass="12661">MSENVQRLLIIIRHSPTGSSWVREALETALVGAALGQSISLLFMGEGVLALLPAQQSGPLGQKGTGAMIDVLPMYDIEQLHVTDASLEHLGLRRSQLACDTGPAEPAELIAQSDLVLNF</sequence>
<dbReference type="InterPro" id="IPR027396">
    <property type="entry name" value="DsrEFH-like"/>
</dbReference>
<dbReference type="InterPro" id="IPR017462">
    <property type="entry name" value="Sulphur_relay_TusC/DsrF"/>
</dbReference>
<dbReference type="PANTHER" id="PTHR38780:SF1">
    <property type="entry name" value="PROTEIN TUSC"/>
    <property type="match status" value="1"/>
</dbReference>
<name>A0A420WYG9_9GAMM</name>
<dbReference type="RefSeq" id="WP_121172153.1">
    <property type="nucleotide sequence ID" value="NZ_RBIN01000003.1"/>
</dbReference>
<evidence type="ECO:0000313" key="2">
    <source>
        <dbReference type="EMBL" id="RKR06226.1"/>
    </source>
</evidence>
<evidence type="ECO:0000256" key="1">
    <source>
        <dbReference type="ARBA" id="ARBA00005996"/>
    </source>
</evidence>
<dbReference type="SUPFAM" id="SSF75169">
    <property type="entry name" value="DsrEFH-like"/>
    <property type="match status" value="1"/>
</dbReference>
<dbReference type="Proteomes" id="UP000281975">
    <property type="component" value="Unassembled WGS sequence"/>
</dbReference>
<comment type="similarity">
    <text evidence="1">Belongs to the DsrF/TusC family.</text>
</comment>
<keyword evidence="3" id="KW-1185">Reference proteome</keyword>
<dbReference type="Pfam" id="PF02635">
    <property type="entry name" value="DsrE"/>
    <property type="match status" value="1"/>
</dbReference>
<dbReference type="EMBL" id="RBIN01000003">
    <property type="protein sequence ID" value="RKR06226.1"/>
    <property type="molecule type" value="Genomic_DNA"/>
</dbReference>
<reference evidence="2 3" key="1">
    <citation type="submission" date="2018-10" db="EMBL/GenBank/DDBJ databases">
        <title>Genomic Encyclopedia of Type Strains, Phase IV (KMG-IV): sequencing the most valuable type-strain genomes for metagenomic binning, comparative biology and taxonomic classification.</title>
        <authorList>
            <person name="Goeker M."/>
        </authorList>
    </citation>
    <scope>NUCLEOTIDE SEQUENCE [LARGE SCALE GENOMIC DNA]</scope>
    <source>
        <strain evidence="2 3">DSM 23229</strain>
    </source>
</reference>
<dbReference type="PANTHER" id="PTHR38780">
    <property type="entry name" value="PROTEIN TUSC"/>
    <property type="match status" value="1"/>
</dbReference>
<accession>A0A420WYG9</accession>
<dbReference type="Gene3D" id="3.40.1260.10">
    <property type="entry name" value="DsrEFH-like"/>
    <property type="match status" value="1"/>
</dbReference>